<name>A0A0B2UUS4_TOXCA</name>
<proteinExistence type="predicted"/>
<evidence type="ECO:0000256" key="1">
    <source>
        <dbReference type="SAM" id="MobiDB-lite"/>
    </source>
</evidence>
<keyword evidence="3" id="KW-1185">Reference proteome</keyword>
<organism evidence="2 3">
    <name type="scientific">Toxocara canis</name>
    <name type="common">Canine roundworm</name>
    <dbReference type="NCBI Taxonomy" id="6265"/>
    <lineage>
        <taxon>Eukaryota</taxon>
        <taxon>Metazoa</taxon>
        <taxon>Ecdysozoa</taxon>
        <taxon>Nematoda</taxon>
        <taxon>Chromadorea</taxon>
        <taxon>Rhabditida</taxon>
        <taxon>Spirurina</taxon>
        <taxon>Ascaridomorpha</taxon>
        <taxon>Ascaridoidea</taxon>
        <taxon>Toxocaridae</taxon>
        <taxon>Toxocara</taxon>
    </lineage>
</organism>
<sequence length="348" mass="39771">DIAAIGDEKRRFVEHSNENQEDEETPWNGLTVLVHAKRRNRIGWRKSYYAKISRNYIVLHQPSKRDNTPNENIIVDIVQADLEYDDQKSKIILAPPAELKYIAPVNERDYWWFKDAIQYIRCRAANGSSNDQETLFEGGDTNSNVDTENKMSDDNEKEGLEEEEEDRSVACGSLSEPIKRNLDLCRMGFALSAELSSDEMQCNGNLMRLQSDQSCEHPNAVNKCDCEKLYENAVELFGKTNDLLQRLQVRQNNLNLAYEQIMEAISKDHKNVDKLAKSKSKVEAVCLHKRKSISSKPSDYALLPDEMDTLLSEVDLNETESAECRLTSSGRSRFYVDVGKYNPTLSNN</sequence>
<protein>
    <submittedName>
        <fullName evidence="2">Uncharacterized protein</fullName>
    </submittedName>
</protein>
<comment type="caution">
    <text evidence="2">The sequence shown here is derived from an EMBL/GenBank/DDBJ whole genome shotgun (WGS) entry which is preliminary data.</text>
</comment>
<accession>A0A0B2UUS4</accession>
<feature type="non-terminal residue" evidence="2">
    <location>
        <position position="1"/>
    </location>
</feature>
<dbReference type="AlphaFoldDB" id="A0A0B2UUS4"/>
<feature type="compositionally biased region" description="Basic and acidic residues" evidence="1">
    <location>
        <begin position="147"/>
        <end position="158"/>
    </location>
</feature>
<evidence type="ECO:0000313" key="3">
    <source>
        <dbReference type="Proteomes" id="UP000031036"/>
    </source>
</evidence>
<evidence type="ECO:0000313" key="2">
    <source>
        <dbReference type="EMBL" id="KHN73153.1"/>
    </source>
</evidence>
<dbReference type="EMBL" id="JPKZ01003146">
    <property type="protein sequence ID" value="KHN73153.1"/>
    <property type="molecule type" value="Genomic_DNA"/>
</dbReference>
<reference evidence="2 3" key="1">
    <citation type="submission" date="2014-11" db="EMBL/GenBank/DDBJ databases">
        <title>Genetic blueprint of the zoonotic pathogen Toxocara canis.</title>
        <authorList>
            <person name="Zhu X.-Q."/>
            <person name="Korhonen P.K."/>
            <person name="Cai H."/>
            <person name="Young N.D."/>
            <person name="Nejsum P."/>
            <person name="von Samson-Himmelstjerna G."/>
            <person name="Boag P.R."/>
            <person name="Tan P."/>
            <person name="Li Q."/>
            <person name="Min J."/>
            <person name="Yang Y."/>
            <person name="Wang X."/>
            <person name="Fang X."/>
            <person name="Hall R.S."/>
            <person name="Hofmann A."/>
            <person name="Sternberg P.W."/>
            <person name="Jex A.R."/>
            <person name="Gasser R.B."/>
        </authorList>
    </citation>
    <scope>NUCLEOTIDE SEQUENCE [LARGE SCALE GENOMIC DNA]</scope>
    <source>
        <strain evidence="2">PN_DK_2014</strain>
    </source>
</reference>
<gene>
    <name evidence="2" type="ORF">Tcan_15160</name>
</gene>
<dbReference type="Proteomes" id="UP000031036">
    <property type="component" value="Unassembled WGS sequence"/>
</dbReference>
<feature type="region of interest" description="Disordered" evidence="1">
    <location>
        <begin position="130"/>
        <end position="172"/>
    </location>
</feature>